<keyword evidence="9" id="KW-0479">Metal-binding</keyword>
<dbReference type="NCBIfam" id="TIGR01499">
    <property type="entry name" value="folC"/>
    <property type="match status" value="1"/>
</dbReference>
<accession>F4MN67</accession>
<evidence type="ECO:0000256" key="17">
    <source>
        <dbReference type="ARBA" id="ARBA00047493"/>
    </source>
</evidence>
<comment type="catalytic activity">
    <reaction evidence="18">
        <text>10-formyltetrahydrofolyl-(gamma-L-Glu)(n) + L-glutamate + ATP = 10-formyltetrahydrofolyl-(gamma-L-Glu)(n+1) + ADP + phosphate + H(+)</text>
        <dbReference type="Rhea" id="RHEA:51904"/>
        <dbReference type="Rhea" id="RHEA-COMP:13088"/>
        <dbReference type="Rhea" id="RHEA-COMP:14300"/>
        <dbReference type="ChEBI" id="CHEBI:15378"/>
        <dbReference type="ChEBI" id="CHEBI:29985"/>
        <dbReference type="ChEBI" id="CHEBI:30616"/>
        <dbReference type="ChEBI" id="CHEBI:43474"/>
        <dbReference type="ChEBI" id="CHEBI:134413"/>
        <dbReference type="ChEBI" id="CHEBI:456216"/>
        <dbReference type="EC" id="6.3.2.17"/>
    </reaction>
</comment>
<feature type="domain" description="Mur ligase central" evidence="22">
    <location>
        <begin position="42"/>
        <end position="243"/>
    </location>
</feature>
<reference evidence="23" key="2">
    <citation type="journal article" date="2012" name="Environ. Microbiol.">
        <title>Genomic content of uncultured Bacteroidetes from contrasting oceanic provinces in the North Atlantic Ocean.</title>
        <authorList>
            <person name="Gomez-Pereira P.R."/>
            <person name="Schuler M."/>
            <person name="Fuchs B.M."/>
            <person name="Bennke C."/>
            <person name="Teeling H."/>
            <person name="Waldmann J."/>
            <person name="Richter M."/>
            <person name="Barbe V."/>
            <person name="Bataille E."/>
            <person name="Glockner F.O."/>
            <person name="Amann R."/>
        </authorList>
    </citation>
    <scope>NUCLEOTIDE SEQUENCE</scope>
</reference>
<protein>
    <recommendedName>
        <fullName evidence="7">Dihydrofolate synthase/folylpolyglutamate synthase</fullName>
        <ecNumber evidence="5">6.3.2.12</ecNumber>
        <ecNumber evidence="6">6.3.2.17</ecNumber>
    </recommendedName>
    <alternativeName>
        <fullName evidence="16">Folylpoly-gamma-glutamate synthetase-dihydrofolate synthetase</fullName>
    </alternativeName>
    <alternativeName>
        <fullName evidence="14">Folylpolyglutamate synthetase</fullName>
    </alternativeName>
    <alternativeName>
        <fullName evidence="15">Tetrahydrofolylpolyglutamate synthase</fullName>
    </alternativeName>
</protein>
<dbReference type="GO" id="GO:0004326">
    <property type="term" value="F:tetrahydrofolylpolyglutamate synthase activity"/>
    <property type="evidence" value="ECO:0007669"/>
    <property type="project" value="UniProtKB-EC"/>
</dbReference>
<name>F4MN67_9BACT</name>
<evidence type="ECO:0000256" key="11">
    <source>
        <dbReference type="ARBA" id="ARBA00022840"/>
    </source>
</evidence>
<comment type="pathway">
    <text evidence="2">Cofactor biosynthesis; tetrahydrofolate biosynthesis; 7,8-dihydrofolate from 2-amino-4-hydroxy-6-hydroxymethyl-7,8-dihydropteridine diphosphate and 4-aminobenzoate: step 2/2.</text>
</comment>
<dbReference type="InterPro" id="IPR036565">
    <property type="entry name" value="Mur-like_cat_sf"/>
</dbReference>
<dbReference type="PANTHER" id="PTHR11136:SF0">
    <property type="entry name" value="DIHYDROFOLATE SYNTHETASE-RELATED"/>
    <property type="match status" value="1"/>
</dbReference>
<evidence type="ECO:0000256" key="10">
    <source>
        <dbReference type="ARBA" id="ARBA00022741"/>
    </source>
</evidence>
<evidence type="ECO:0000259" key="22">
    <source>
        <dbReference type="Pfam" id="PF08245"/>
    </source>
</evidence>
<evidence type="ECO:0000259" key="21">
    <source>
        <dbReference type="Pfam" id="PF02875"/>
    </source>
</evidence>
<gene>
    <name evidence="23" type="primary">folC</name>
    <name evidence="23" type="ORF">S18_920_0019</name>
</gene>
<evidence type="ECO:0000256" key="18">
    <source>
        <dbReference type="ARBA" id="ARBA00047808"/>
    </source>
</evidence>
<evidence type="ECO:0000256" key="19">
    <source>
        <dbReference type="ARBA" id="ARBA00049035"/>
    </source>
</evidence>
<dbReference type="GO" id="GO:0046872">
    <property type="term" value="F:metal ion binding"/>
    <property type="evidence" value="ECO:0007669"/>
    <property type="project" value="UniProtKB-KW"/>
</dbReference>
<evidence type="ECO:0000256" key="2">
    <source>
        <dbReference type="ARBA" id="ARBA00004799"/>
    </source>
</evidence>
<dbReference type="SUPFAM" id="SSF53623">
    <property type="entry name" value="MurD-like peptide ligases, catalytic domain"/>
    <property type="match status" value="1"/>
</dbReference>
<evidence type="ECO:0000256" key="20">
    <source>
        <dbReference type="ARBA" id="ARBA00049161"/>
    </source>
</evidence>
<sequence length="399" mass="45589">MFNKLPMYQNIGESAYKKDLSNIILICEHLNNPHNNFKSIHIGGTNGKGSCSHMLSSILQEANYKVGLYTSPHLFDFRERIKINGDMISKDSVLKFMHENFDFFESNNLSFFEMTVGLAFDYFSKNKVDIAIIEVGMGGRLDSTNIINPILSIITNISLDHTRFLGSNIFDIAKEKAGIIKENIPLVIGETQQEISPIFNDIAKSKNSEIIFADHHIYDNYDSDLKGNYQKKNIKTVLKSTEILKQLDYKINDSHIKTGLNNVSNNTGLEGRWHVIQRKPMIICDTAHNEAALREVISQLMDMEYSDLHFIIGFSNDKNLKKISKIFPEDSKYYFVQSKVGRARDAKEVRDIFKLNNRCGDYYKSIENAIKYVKGVSKENDIIFIVGSTFVVSEIFDKN</sequence>
<dbReference type="InterPro" id="IPR013221">
    <property type="entry name" value="Mur_ligase_cen"/>
</dbReference>
<evidence type="ECO:0000256" key="4">
    <source>
        <dbReference type="ARBA" id="ARBA00008276"/>
    </source>
</evidence>
<dbReference type="SUPFAM" id="SSF53244">
    <property type="entry name" value="MurD-like peptide ligases, peptide-binding domain"/>
    <property type="match status" value="1"/>
</dbReference>
<feature type="domain" description="Mur ligase C-terminal" evidence="21">
    <location>
        <begin position="271"/>
        <end position="388"/>
    </location>
</feature>
<evidence type="ECO:0000256" key="8">
    <source>
        <dbReference type="ARBA" id="ARBA00022598"/>
    </source>
</evidence>
<dbReference type="GO" id="GO:0008841">
    <property type="term" value="F:dihydrofolate synthase activity"/>
    <property type="evidence" value="ECO:0007669"/>
    <property type="project" value="UniProtKB-EC"/>
</dbReference>
<evidence type="ECO:0000256" key="13">
    <source>
        <dbReference type="ARBA" id="ARBA00022909"/>
    </source>
</evidence>
<keyword evidence="11" id="KW-0067">ATP-binding</keyword>
<dbReference type="InterPro" id="IPR001645">
    <property type="entry name" value="Folylpolyglutamate_synth"/>
</dbReference>
<dbReference type="InterPro" id="IPR004101">
    <property type="entry name" value="Mur_ligase_C"/>
</dbReference>
<evidence type="ECO:0000256" key="1">
    <source>
        <dbReference type="ARBA" id="ARBA00002714"/>
    </source>
</evidence>
<dbReference type="GO" id="GO:0046656">
    <property type="term" value="P:folic acid biosynthetic process"/>
    <property type="evidence" value="ECO:0007669"/>
    <property type="project" value="UniProtKB-KW"/>
</dbReference>
<evidence type="ECO:0000256" key="3">
    <source>
        <dbReference type="ARBA" id="ARBA00005150"/>
    </source>
</evidence>
<dbReference type="Pfam" id="PF02875">
    <property type="entry name" value="Mur_ligase_C"/>
    <property type="match status" value="1"/>
</dbReference>
<comment type="function">
    <text evidence="1">Functions in two distinct reactions of the de novo folate biosynthetic pathway. Catalyzes the addition of a glutamate residue to dihydropteroate (7,8-dihydropteroate or H2Pte) to form dihydrofolate (7,8-dihydrofolate monoglutamate or H2Pte-Glu). Also catalyzes successive additions of L-glutamate to tetrahydrofolate or 10-formyltetrahydrofolate or 5,10-methylenetetrahydrofolate, leading to folylpolyglutamate derivatives.</text>
</comment>
<evidence type="ECO:0000256" key="14">
    <source>
        <dbReference type="ARBA" id="ARBA00030048"/>
    </source>
</evidence>
<dbReference type="GO" id="GO:0005737">
    <property type="term" value="C:cytoplasm"/>
    <property type="evidence" value="ECO:0007669"/>
    <property type="project" value="TreeGrafter"/>
</dbReference>
<organism evidence="23">
    <name type="scientific">uncultured Flavobacteriia bacterium</name>
    <dbReference type="NCBI Taxonomy" id="212695"/>
    <lineage>
        <taxon>Bacteria</taxon>
        <taxon>Pseudomonadati</taxon>
        <taxon>Bacteroidota</taxon>
        <taxon>Flavobacteriia</taxon>
        <taxon>environmental samples</taxon>
    </lineage>
</organism>
<evidence type="ECO:0000256" key="12">
    <source>
        <dbReference type="ARBA" id="ARBA00022842"/>
    </source>
</evidence>
<keyword evidence="8 23" id="KW-0436">Ligase</keyword>
<evidence type="ECO:0000256" key="6">
    <source>
        <dbReference type="ARBA" id="ARBA00013025"/>
    </source>
</evidence>
<comment type="catalytic activity">
    <reaction evidence="19">
        <text>(6R)-5,10-methylenetetrahydrofolyl-(gamma-L-Glu)(n) + L-glutamate + ATP = (6R)-5,10-methylenetetrahydrofolyl-(gamma-L-Glu)(n+1) + ADP + phosphate + H(+)</text>
        <dbReference type="Rhea" id="RHEA:51912"/>
        <dbReference type="Rhea" id="RHEA-COMP:13257"/>
        <dbReference type="Rhea" id="RHEA-COMP:13258"/>
        <dbReference type="ChEBI" id="CHEBI:15378"/>
        <dbReference type="ChEBI" id="CHEBI:29985"/>
        <dbReference type="ChEBI" id="CHEBI:30616"/>
        <dbReference type="ChEBI" id="CHEBI:43474"/>
        <dbReference type="ChEBI" id="CHEBI:136572"/>
        <dbReference type="ChEBI" id="CHEBI:456216"/>
        <dbReference type="EC" id="6.3.2.17"/>
    </reaction>
</comment>
<evidence type="ECO:0000313" key="23">
    <source>
        <dbReference type="EMBL" id="CBL87580.1"/>
    </source>
</evidence>
<proteinExistence type="inferred from homology"/>
<comment type="catalytic activity">
    <reaction evidence="17">
        <text>(6S)-5,6,7,8-tetrahydrofolyl-(gamma-L-Glu)(n) + L-glutamate + ATP = (6S)-5,6,7,8-tetrahydrofolyl-(gamma-L-Glu)(n+1) + ADP + phosphate + H(+)</text>
        <dbReference type="Rhea" id="RHEA:10580"/>
        <dbReference type="Rhea" id="RHEA-COMP:14738"/>
        <dbReference type="Rhea" id="RHEA-COMP:14740"/>
        <dbReference type="ChEBI" id="CHEBI:15378"/>
        <dbReference type="ChEBI" id="CHEBI:29985"/>
        <dbReference type="ChEBI" id="CHEBI:30616"/>
        <dbReference type="ChEBI" id="CHEBI:43474"/>
        <dbReference type="ChEBI" id="CHEBI:141005"/>
        <dbReference type="ChEBI" id="CHEBI:456216"/>
        <dbReference type="EC" id="6.3.2.17"/>
    </reaction>
</comment>
<dbReference type="EC" id="6.3.2.17" evidence="6"/>
<dbReference type="EMBL" id="FQ032828">
    <property type="protein sequence ID" value="CBL87580.1"/>
    <property type="molecule type" value="Genomic_DNA"/>
</dbReference>
<evidence type="ECO:0000256" key="15">
    <source>
        <dbReference type="ARBA" id="ARBA00030592"/>
    </source>
</evidence>
<dbReference type="PROSITE" id="PS01012">
    <property type="entry name" value="FOLYLPOLYGLU_SYNT_2"/>
    <property type="match status" value="1"/>
</dbReference>
<keyword evidence="10" id="KW-0547">Nucleotide-binding</keyword>
<evidence type="ECO:0000256" key="16">
    <source>
        <dbReference type="ARBA" id="ARBA00032510"/>
    </source>
</evidence>
<evidence type="ECO:0000256" key="5">
    <source>
        <dbReference type="ARBA" id="ARBA00013023"/>
    </source>
</evidence>
<reference evidence="23" key="1">
    <citation type="submission" date="2010-05" db="EMBL/GenBank/DDBJ databases">
        <authorList>
            <person name="Genoscope - CEA"/>
        </authorList>
    </citation>
    <scope>NUCLEOTIDE SEQUENCE</scope>
</reference>
<dbReference type="Gene3D" id="3.40.1190.10">
    <property type="entry name" value="Mur-like, catalytic domain"/>
    <property type="match status" value="1"/>
</dbReference>
<comment type="catalytic activity">
    <reaction evidence="20">
        <text>7,8-dihydropteroate + L-glutamate + ATP = 7,8-dihydrofolate + ADP + phosphate + H(+)</text>
        <dbReference type="Rhea" id="RHEA:23584"/>
        <dbReference type="ChEBI" id="CHEBI:15378"/>
        <dbReference type="ChEBI" id="CHEBI:17839"/>
        <dbReference type="ChEBI" id="CHEBI:29985"/>
        <dbReference type="ChEBI" id="CHEBI:30616"/>
        <dbReference type="ChEBI" id="CHEBI:43474"/>
        <dbReference type="ChEBI" id="CHEBI:57451"/>
        <dbReference type="ChEBI" id="CHEBI:456216"/>
        <dbReference type="EC" id="6.3.2.12"/>
    </reaction>
</comment>
<dbReference type="InterPro" id="IPR018109">
    <property type="entry name" value="Folylpolyglutamate_synth_CS"/>
</dbReference>
<comment type="similarity">
    <text evidence="4">Belongs to the folylpolyglutamate synthase family.</text>
</comment>
<dbReference type="Gene3D" id="3.90.190.20">
    <property type="entry name" value="Mur ligase, C-terminal domain"/>
    <property type="match status" value="1"/>
</dbReference>
<dbReference type="AlphaFoldDB" id="F4MN67"/>
<keyword evidence="12" id="KW-0460">Magnesium</keyword>
<dbReference type="InterPro" id="IPR036615">
    <property type="entry name" value="Mur_ligase_C_dom_sf"/>
</dbReference>
<comment type="pathway">
    <text evidence="3">Cofactor biosynthesis; tetrahydrofolylpolyglutamate biosynthesis.</text>
</comment>
<keyword evidence="13" id="KW-0289">Folate biosynthesis</keyword>
<evidence type="ECO:0000256" key="7">
    <source>
        <dbReference type="ARBA" id="ARBA00019357"/>
    </source>
</evidence>
<dbReference type="PANTHER" id="PTHR11136">
    <property type="entry name" value="FOLYLPOLYGLUTAMATE SYNTHASE-RELATED"/>
    <property type="match status" value="1"/>
</dbReference>
<evidence type="ECO:0000256" key="9">
    <source>
        <dbReference type="ARBA" id="ARBA00022723"/>
    </source>
</evidence>
<dbReference type="GO" id="GO:0005524">
    <property type="term" value="F:ATP binding"/>
    <property type="evidence" value="ECO:0007669"/>
    <property type="project" value="UniProtKB-KW"/>
</dbReference>
<dbReference type="EC" id="6.3.2.12" evidence="5"/>
<dbReference type="PIRSF" id="PIRSF001563">
    <property type="entry name" value="Folylpolyglu_synth"/>
    <property type="match status" value="1"/>
</dbReference>
<dbReference type="Pfam" id="PF08245">
    <property type="entry name" value="Mur_ligase_M"/>
    <property type="match status" value="1"/>
</dbReference>